<proteinExistence type="predicted"/>
<evidence type="ECO:0000313" key="3">
    <source>
        <dbReference type="Proteomes" id="UP000198284"/>
    </source>
</evidence>
<feature type="region of interest" description="Disordered" evidence="1">
    <location>
        <begin position="140"/>
        <end position="193"/>
    </location>
</feature>
<feature type="compositionally biased region" description="Low complexity" evidence="1">
    <location>
        <begin position="171"/>
        <end position="180"/>
    </location>
</feature>
<evidence type="ECO:0000313" key="2">
    <source>
        <dbReference type="EMBL" id="SNT06993.1"/>
    </source>
</evidence>
<accession>A0A239JNT1</accession>
<reference evidence="2 3" key="1">
    <citation type="submission" date="2017-06" db="EMBL/GenBank/DDBJ databases">
        <authorList>
            <person name="Kim H.J."/>
            <person name="Triplett B.A."/>
        </authorList>
    </citation>
    <scope>NUCLEOTIDE SEQUENCE [LARGE SCALE GENOMIC DNA]</scope>
    <source>
        <strain evidence="2 3">U15</strain>
    </source>
</reference>
<feature type="region of interest" description="Disordered" evidence="1">
    <location>
        <begin position="719"/>
        <end position="769"/>
    </location>
</feature>
<feature type="compositionally biased region" description="Low complexity" evidence="1">
    <location>
        <begin position="723"/>
        <end position="742"/>
    </location>
</feature>
<dbReference type="Proteomes" id="UP000198284">
    <property type="component" value="Unassembled WGS sequence"/>
</dbReference>
<feature type="region of interest" description="Disordered" evidence="1">
    <location>
        <begin position="784"/>
        <end position="853"/>
    </location>
</feature>
<dbReference type="EMBL" id="FZOT01000013">
    <property type="protein sequence ID" value="SNT06993.1"/>
    <property type="molecule type" value="Genomic_DNA"/>
</dbReference>
<dbReference type="RefSeq" id="WP_143131327.1">
    <property type="nucleotide sequence ID" value="NZ_FZOT01000013.1"/>
</dbReference>
<dbReference type="AlphaFoldDB" id="A0A239JNT1"/>
<evidence type="ECO:0000256" key="1">
    <source>
        <dbReference type="SAM" id="MobiDB-lite"/>
    </source>
</evidence>
<name>A0A239JNT1_9BURK</name>
<sequence>MTQPVGPMWPGAFETIVATKDGRRYEILYLPDLHNEELQAEGKAPVYYWLPNGVRVARNGDSGDYKFHLIHFVGVMNEDANVGVSGTSEVAGGVLGVTVTAAPPLDVLQAAHNQVTQKLRADARKYWGWRVPSAPQFAPIPVSDSRTHMSNLSPRLDGTVPSALPNGSRGGSPAMQPAPAAGGGPGGPGMPTRSAELVQRMRPRMVAQPRTFREGRDTMPQNLDAWYMRIEGDGPGSINPAAENAYVALCGSLPAAILWAGFHGTYSPVVVSQTLNLKVWSETLRIKIRGNWDRVFSHFSAAAAGRTWWFGADIKVEFNNLRINGGITVEIEIDGTNPGADKMKEEVDKRVDMVVAKFMEAAKARIFDPAPPDVKPAEAPSGGGILSSLFGGFGGGFALKYRRDETRLDLHYDETRQERFNLSTTISSSLEGFFNEIKNDPDAEKKYFTTLYLDDWDRKITHTIKPVVNWRDDSRLWVGDPVAFIGVQVGYPSAKGDLQWTAHVFQSTDTGAMTTWQPAMAKKNAADVANPPPGWKPDISYIKRSIHFLEPPSESENPYVRCFVEKNVVDLDPLEGTPTSDLNIEVRADAAGKLDVGPIQLNVNLETPAQMVEIEFQAMGMTDEGSERPVTKFVWKNADQEHDRYWTIFTGQKDFVPRYRYRCRVVVKGGLFTKGMEWVGPWMETAGNGPLVASVPTAQDPGVQTRSLVPDARPALPAAEPVAAQPPSQPGAGKPPAGAPKEAPARSPMPALGEIPVGRPPGAPRSETPVRTAPAVLGYDLAREAEPAAPAHPAAATTRSEPAEAGAPGKPGAPGALDLRDADADGHGAAYENGELRQPYVGWTTMKPGSLRH</sequence>
<feature type="compositionally biased region" description="Low complexity" evidence="1">
    <location>
        <begin position="787"/>
        <end position="817"/>
    </location>
</feature>
<keyword evidence="3" id="KW-1185">Reference proteome</keyword>
<protein>
    <submittedName>
        <fullName evidence="2">Uncharacterized protein</fullName>
    </submittedName>
</protein>
<dbReference type="OrthoDB" id="8864980at2"/>
<organism evidence="2 3">
    <name type="scientific">Noviherbaspirillum humi</name>
    <dbReference type="NCBI Taxonomy" id="1688639"/>
    <lineage>
        <taxon>Bacteria</taxon>
        <taxon>Pseudomonadati</taxon>
        <taxon>Pseudomonadota</taxon>
        <taxon>Betaproteobacteria</taxon>
        <taxon>Burkholderiales</taxon>
        <taxon>Oxalobacteraceae</taxon>
        <taxon>Noviherbaspirillum</taxon>
    </lineage>
</organism>
<gene>
    <name evidence="2" type="ORF">SAMN06265795_11312</name>
</gene>